<proteinExistence type="predicted"/>
<evidence type="ECO:0000313" key="6">
    <source>
        <dbReference type="Proteomes" id="UP001166291"/>
    </source>
</evidence>
<evidence type="ECO:0000259" key="4">
    <source>
        <dbReference type="PROSITE" id="PS01124"/>
    </source>
</evidence>
<organism evidence="5 6">
    <name type="scientific">Zhongshania aquimaris</name>
    <dbReference type="NCBI Taxonomy" id="2857107"/>
    <lineage>
        <taxon>Bacteria</taxon>
        <taxon>Pseudomonadati</taxon>
        <taxon>Pseudomonadota</taxon>
        <taxon>Gammaproteobacteria</taxon>
        <taxon>Cellvibrionales</taxon>
        <taxon>Spongiibacteraceae</taxon>
        <taxon>Zhongshania</taxon>
    </lineage>
</organism>
<dbReference type="InterPro" id="IPR018060">
    <property type="entry name" value="HTH_AraC"/>
</dbReference>
<feature type="domain" description="HTH araC/xylS-type" evidence="4">
    <location>
        <begin position="191"/>
        <end position="292"/>
    </location>
</feature>
<keyword evidence="1" id="KW-0805">Transcription regulation</keyword>
<dbReference type="RefSeq" id="WP_219044904.1">
    <property type="nucleotide sequence ID" value="NZ_JAHWDQ010000007.1"/>
</dbReference>
<name>A0ABS6VWF9_9GAMM</name>
<evidence type="ECO:0000256" key="1">
    <source>
        <dbReference type="ARBA" id="ARBA00023015"/>
    </source>
</evidence>
<dbReference type="PANTHER" id="PTHR46796">
    <property type="entry name" value="HTH-TYPE TRANSCRIPTIONAL ACTIVATOR RHAS-RELATED"/>
    <property type="match status" value="1"/>
</dbReference>
<dbReference type="SMART" id="SM00342">
    <property type="entry name" value="HTH_ARAC"/>
    <property type="match status" value="1"/>
</dbReference>
<keyword evidence="6" id="KW-1185">Reference proteome</keyword>
<dbReference type="PROSITE" id="PS01124">
    <property type="entry name" value="HTH_ARAC_FAMILY_2"/>
    <property type="match status" value="1"/>
</dbReference>
<reference evidence="5" key="1">
    <citation type="submission" date="2021-07" db="EMBL/GenBank/DDBJ databases">
        <title>Zhongshania sp. CAU 1632 isolated from seawater.</title>
        <authorList>
            <person name="Kim W."/>
        </authorList>
    </citation>
    <scope>NUCLEOTIDE SEQUENCE</scope>
    <source>
        <strain evidence="5">CAU 1632</strain>
    </source>
</reference>
<keyword evidence="3" id="KW-0804">Transcription</keyword>
<evidence type="ECO:0000313" key="5">
    <source>
        <dbReference type="EMBL" id="MBW2942658.1"/>
    </source>
</evidence>
<dbReference type="Proteomes" id="UP001166291">
    <property type="component" value="Unassembled WGS sequence"/>
</dbReference>
<accession>A0ABS6VWF9</accession>
<dbReference type="InterPro" id="IPR018062">
    <property type="entry name" value="HTH_AraC-typ_CS"/>
</dbReference>
<sequence length="294" mass="32765">MTIKTKPISVKQAQTQANLVIHAVELPSAKVELCAFPELQAETIVVTEQHSVLSLGLSRLLEQAEGRYTSFKAPRFRRFGTLNFRPADIPFEVRVSQGKYHTIRCRFNTKTLHDLGITTSELDEAQLEACFDIHAPRIEDAMMRLADEVANQSSDSATLIGALLTTIAVDLSRYIHDAKHRELPHRGGLAPRHLRLVFARLDQLGAPPSVAEMAALCGLSRYHFMRAFKESIGESPSNYAQKILMARARALIASSERPLGEIAQELGYTSNTAFSAAFRRHCGRSPRAWRACLR</sequence>
<dbReference type="EMBL" id="JAHWDQ010000007">
    <property type="protein sequence ID" value="MBW2942658.1"/>
    <property type="molecule type" value="Genomic_DNA"/>
</dbReference>
<keyword evidence="2" id="KW-0238">DNA-binding</keyword>
<dbReference type="Pfam" id="PF12833">
    <property type="entry name" value="HTH_18"/>
    <property type="match status" value="1"/>
</dbReference>
<dbReference type="InterPro" id="IPR050204">
    <property type="entry name" value="AraC_XylS_family_regulators"/>
</dbReference>
<protein>
    <submittedName>
        <fullName evidence="5">AraC family transcriptional regulator</fullName>
    </submittedName>
</protein>
<gene>
    <name evidence="5" type="ORF">KXJ70_17805</name>
</gene>
<evidence type="ECO:0000256" key="3">
    <source>
        <dbReference type="ARBA" id="ARBA00023163"/>
    </source>
</evidence>
<comment type="caution">
    <text evidence="5">The sequence shown here is derived from an EMBL/GenBank/DDBJ whole genome shotgun (WGS) entry which is preliminary data.</text>
</comment>
<evidence type="ECO:0000256" key="2">
    <source>
        <dbReference type="ARBA" id="ARBA00023125"/>
    </source>
</evidence>
<dbReference type="PROSITE" id="PS00041">
    <property type="entry name" value="HTH_ARAC_FAMILY_1"/>
    <property type="match status" value="1"/>
</dbReference>